<dbReference type="InterPro" id="IPR017441">
    <property type="entry name" value="Protein_kinase_ATP_BS"/>
</dbReference>
<reference evidence="7 8" key="1">
    <citation type="journal article" date="2019" name="Nat. Plants">
        <title>Stout camphor tree genome fills gaps in understanding of flowering plant genome evolution.</title>
        <authorList>
            <person name="Chaw S.M."/>
            <person name="Liu Y.C."/>
            <person name="Wu Y.W."/>
            <person name="Wang H.Y."/>
            <person name="Lin C.I."/>
            <person name="Wu C.S."/>
            <person name="Ke H.M."/>
            <person name="Chang L.Y."/>
            <person name="Hsu C.Y."/>
            <person name="Yang H.T."/>
            <person name="Sudianto E."/>
            <person name="Hsu M.H."/>
            <person name="Wu K.P."/>
            <person name="Wang L.N."/>
            <person name="Leebens-Mack J.H."/>
            <person name="Tsai I.J."/>
        </authorList>
    </citation>
    <scope>NUCLEOTIDE SEQUENCE [LARGE SCALE GENOMIC DNA]</scope>
    <source>
        <strain evidence="8">cv. Chaw 1501</strain>
        <tissue evidence="7">Young leaves</tissue>
    </source>
</reference>
<protein>
    <submittedName>
        <fullName evidence="7">Putative receptor-like protein kinase isoform X1</fullName>
    </submittedName>
</protein>
<dbReference type="PANTHER" id="PTHR27002">
    <property type="entry name" value="RECEPTOR-LIKE SERINE/THREONINE-PROTEIN KINASE SD1-8"/>
    <property type="match status" value="1"/>
</dbReference>
<evidence type="ECO:0000256" key="3">
    <source>
        <dbReference type="ARBA" id="ARBA00022741"/>
    </source>
</evidence>
<dbReference type="GO" id="GO:0005886">
    <property type="term" value="C:plasma membrane"/>
    <property type="evidence" value="ECO:0007669"/>
    <property type="project" value="TreeGrafter"/>
</dbReference>
<organism evidence="7 8">
    <name type="scientific">Cinnamomum micranthum f. kanehirae</name>
    <dbReference type="NCBI Taxonomy" id="337451"/>
    <lineage>
        <taxon>Eukaryota</taxon>
        <taxon>Viridiplantae</taxon>
        <taxon>Streptophyta</taxon>
        <taxon>Embryophyta</taxon>
        <taxon>Tracheophyta</taxon>
        <taxon>Spermatophyta</taxon>
        <taxon>Magnoliopsida</taxon>
        <taxon>Magnoliidae</taxon>
        <taxon>Laurales</taxon>
        <taxon>Lauraceae</taxon>
        <taxon>Cinnamomum</taxon>
    </lineage>
</organism>
<evidence type="ECO:0000256" key="2">
    <source>
        <dbReference type="ARBA" id="ARBA00022679"/>
    </source>
</evidence>
<sequence>MDSIATGMSFSYVTGRPIRTEFMDKGMASGDQVNGHGLPLISLGTIKTVTNNFSGENLLGRGGFGRLQGLLPNGNKVAVKRLARTFGQGLEEFQG</sequence>
<dbReference type="PROSITE" id="PS00107">
    <property type="entry name" value="PROTEIN_KINASE_ATP"/>
    <property type="match status" value="1"/>
</dbReference>
<keyword evidence="8" id="KW-1185">Reference proteome</keyword>
<evidence type="ECO:0000313" key="8">
    <source>
        <dbReference type="Proteomes" id="UP000283530"/>
    </source>
</evidence>
<evidence type="ECO:0000256" key="4">
    <source>
        <dbReference type="ARBA" id="ARBA00022777"/>
    </source>
</evidence>
<gene>
    <name evidence="7" type="ORF">CKAN_01729400</name>
</gene>
<keyword evidence="3 6" id="KW-0547">Nucleotide-binding</keyword>
<evidence type="ECO:0000313" key="7">
    <source>
        <dbReference type="EMBL" id="RWR88296.1"/>
    </source>
</evidence>
<keyword evidence="2" id="KW-0808">Transferase</keyword>
<dbReference type="OrthoDB" id="4062651at2759"/>
<evidence type="ECO:0000256" key="5">
    <source>
        <dbReference type="ARBA" id="ARBA00022840"/>
    </source>
</evidence>
<proteinExistence type="predicted"/>
<keyword evidence="7" id="KW-0675">Receptor</keyword>
<dbReference type="SUPFAM" id="SSF56112">
    <property type="entry name" value="Protein kinase-like (PK-like)"/>
    <property type="match status" value="1"/>
</dbReference>
<dbReference type="GO" id="GO:0004674">
    <property type="term" value="F:protein serine/threonine kinase activity"/>
    <property type="evidence" value="ECO:0007669"/>
    <property type="project" value="UniProtKB-KW"/>
</dbReference>
<comment type="caution">
    <text evidence="7">The sequence shown here is derived from an EMBL/GenBank/DDBJ whole genome shotgun (WGS) entry which is preliminary data.</text>
</comment>
<feature type="binding site" evidence="6">
    <location>
        <position position="80"/>
    </location>
    <ligand>
        <name>ATP</name>
        <dbReference type="ChEBI" id="CHEBI:30616"/>
    </ligand>
</feature>
<accession>A0A3S3NIK7</accession>
<dbReference type="EMBL" id="QPKB01000007">
    <property type="protein sequence ID" value="RWR88296.1"/>
    <property type="molecule type" value="Genomic_DNA"/>
</dbReference>
<evidence type="ECO:0000256" key="6">
    <source>
        <dbReference type="PROSITE-ProRule" id="PRU10141"/>
    </source>
</evidence>
<dbReference type="AlphaFoldDB" id="A0A3S3NIK7"/>
<dbReference type="PANTHER" id="PTHR27002:SF814">
    <property type="entry name" value="CYSTEINE-RICH RECEPTOR-LIKE PROTEIN KINASE 10"/>
    <property type="match status" value="1"/>
</dbReference>
<evidence type="ECO:0000256" key="1">
    <source>
        <dbReference type="ARBA" id="ARBA00022527"/>
    </source>
</evidence>
<dbReference type="Gene3D" id="3.30.200.20">
    <property type="entry name" value="Phosphorylase Kinase, domain 1"/>
    <property type="match status" value="1"/>
</dbReference>
<name>A0A3S3NIK7_9MAGN</name>
<keyword evidence="5 6" id="KW-0067">ATP-binding</keyword>
<dbReference type="InterPro" id="IPR011009">
    <property type="entry name" value="Kinase-like_dom_sf"/>
</dbReference>
<keyword evidence="4 7" id="KW-0418">Kinase</keyword>
<dbReference type="Proteomes" id="UP000283530">
    <property type="component" value="Unassembled WGS sequence"/>
</dbReference>
<dbReference type="GO" id="GO:0005524">
    <property type="term" value="F:ATP binding"/>
    <property type="evidence" value="ECO:0007669"/>
    <property type="project" value="UniProtKB-UniRule"/>
</dbReference>
<keyword evidence="1" id="KW-0723">Serine/threonine-protein kinase</keyword>